<comment type="caution">
    <text evidence="1">The sequence shown here is derived from an EMBL/GenBank/DDBJ whole genome shotgun (WGS) entry which is preliminary data.</text>
</comment>
<accession>A0A6G1E679</accession>
<name>A0A6G1E679_9ORYZ</name>
<evidence type="ECO:0000313" key="2">
    <source>
        <dbReference type="Proteomes" id="UP000479710"/>
    </source>
</evidence>
<dbReference type="Proteomes" id="UP000479710">
    <property type="component" value="Unassembled WGS sequence"/>
</dbReference>
<gene>
    <name evidence="1" type="ORF">E2562_033472</name>
</gene>
<evidence type="ECO:0000313" key="1">
    <source>
        <dbReference type="EMBL" id="KAF0920171.1"/>
    </source>
</evidence>
<protein>
    <submittedName>
        <fullName evidence="1">Uncharacterized protein</fullName>
    </submittedName>
</protein>
<sequence length="64" mass="7052">MALQDRCGFKSMVVKVAQTKRLSDAAMTLIPKRHGRCQGRCNGLRPPERVGARRGREGGVLAFL</sequence>
<reference evidence="1 2" key="1">
    <citation type="submission" date="2019-11" db="EMBL/GenBank/DDBJ databases">
        <title>Whole genome sequence of Oryza granulata.</title>
        <authorList>
            <person name="Li W."/>
        </authorList>
    </citation>
    <scope>NUCLEOTIDE SEQUENCE [LARGE SCALE GENOMIC DNA]</scope>
    <source>
        <strain evidence="2">cv. Menghai</strain>
        <tissue evidence="1">Leaf</tissue>
    </source>
</reference>
<keyword evidence="2" id="KW-1185">Reference proteome</keyword>
<organism evidence="1 2">
    <name type="scientific">Oryza meyeriana var. granulata</name>
    <dbReference type="NCBI Taxonomy" id="110450"/>
    <lineage>
        <taxon>Eukaryota</taxon>
        <taxon>Viridiplantae</taxon>
        <taxon>Streptophyta</taxon>
        <taxon>Embryophyta</taxon>
        <taxon>Tracheophyta</taxon>
        <taxon>Spermatophyta</taxon>
        <taxon>Magnoliopsida</taxon>
        <taxon>Liliopsida</taxon>
        <taxon>Poales</taxon>
        <taxon>Poaceae</taxon>
        <taxon>BOP clade</taxon>
        <taxon>Oryzoideae</taxon>
        <taxon>Oryzeae</taxon>
        <taxon>Oryzinae</taxon>
        <taxon>Oryza</taxon>
        <taxon>Oryza meyeriana</taxon>
    </lineage>
</organism>
<dbReference type="AlphaFoldDB" id="A0A6G1E679"/>
<proteinExistence type="predicted"/>
<dbReference type="EMBL" id="SPHZ02000005">
    <property type="protein sequence ID" value="KAF0920171.1"/>
    <property type="molecule type" value="Genomic_DNA"/>
</dbReference>